<dbReference type="PATRIC" id="fig|869212.3.peg.4067"/>
<dbReference type="InterPro" id="IPR006300">
    <property type="entry name" value="FlgB"/>
</dbReference>
<dbReference type="InterPro" id="IPR001444">
    <property type="entry name" value="Flag_bb_rod_N"/>
</dbReference>
<dbReference type="Pfam" id="PF00460">
    <property type="entry name" value="Flg_bb_rod"/>
    <property type="match status" value="1"/>
</dbReference>
<sequence length="144" mass="16970">MITENGLWGRTQYLLEKGMDVAQMRHKVFADNIANADTPHFKRSEVGFEAELRRTLEIEKHVEENSIPARMTDERHIPFFRTRDIRDVQVRQHIDYNSTMRNDGNNVDPEHEVAEQTKNMMTYQALTTLMNHNFRTINIVNRVA</sequence>
<reference evidence="8 9" key="1">
    <citation type="submission" date="2012-06" db="EMBL/GenBank/DDBJ databases">
        <title>The complete chromosome of genome of Turneriella parva DSM 21527.</title>
        <authorList>
            <consortium name="US DOE Joint Genome Institute (JGI-PGF)"/>
            <person name="Lucas S."/>
            <person name="Han J."/>
            <person name="Lapidus A."/>
            <person name="Bruce D."/>
            <person name="Goodwin L."/>
            <person name="Pitluck S."/>
            <person name="Peters L."/>
            <person name="Kyrpides N."/>
            <person name="Mavromatis K."/>
            <person name="Ivanova N."/>
            <person name="Mikhailova N."/>
            <person name="Chertkov O."/>
            <person name="Detter J.C."/>
            <person name="Tapia R."/>
            <person name="Han C."/>
            <person name="Land M."/>
            <person name="Hauser L."/>
            <person name="Markowitz V."/>
            <person name="Cheng J.-F."/>
            <person name="Hugenholtz P."/>
            <person name="Woyke T."/>
            <person name="Wu D."/>
            <person name="Gronow S."/>
            <person name="Wellnitz S."/>
            <person name="Brambilla E."/>
            <person name="Klenk H.-P."/>
            <person name="Eisen J.A."/>
        </authorList>
    </citation>
    <scope>NUCLEOTIDE SEQUENCE [LARGE SCALE GENOMIC DNA]</scope>
    <source>
        <strain evidence="9">ATCC BAA-1111 / DSM 21527 / NCTC 11395 / H</strain>
    </source>
</reference>
<dbReference type="OrthoDB" id="9792068at2"/>
<evidence type="ECO:0000256" key="5">
    <source>
        <dbReference type="ARBA" id="ARBA00024934"/>
    </source>
</evidence>
<evidence type="ECO:0000256" key="4">
    <source>
        <dbReference type="ARBA" id="ARBA00023143"/>
    </source>
</evidence>
<keyword evidence="8" id="KW-0969">Cilium</keyword>
<gene>
    <name evidence="8" type="ordered locus">Turpa_4033</name>
</gene>
<keyword evidence="8" id="KW-0966">Cell projection</keyword>
<organism evidence="8 9">
    <name type="scientific">Turneriella parva (strain ATCC BAA-1111 / DSM 21527 / NCTC 11395 / H)</name>
    <name type="common">Leptospira parva</name>
    <dbReference type="NCBI Taxonomy" id="869212"/>
    <lineage>
        <taxon>Bacteria</taxon>
        <taxon>Pseudomonadati</taxon>
        <taxon>Spirochaetota</taxon>
        <taxon>Spirochaetia</taxon>
        <taxon>Leptospirales</taxon>
        <taxon>Leptospiraceae</taxon>
        <taxon>Turneriella</taxon>
    </lineage>
</organism>
<dbReference type="NCBIfam" id="TIGR01396">
    <property type="entry name" value="FlgB"/>
    <property type="match status" value="1"/>
</dbReference>
<comment type="subunit">
    <text evidence="6">The basal body constitutes a major portion of the flagellar organelle and consists of a number of rings mounted on a central rod.</text>
</comment>
<comment type="similarity">
    <text evidence="2 6">Belongs to the flagella basal body rod proteins family.</text>
</comment>
<evidence type="ECO:0000313" key="8">
    <source>
        <dbReference type="EMBL" id="AFM14667.1"/>
    </source>
</evidence>
<comment type="subcellular location">
    <subcellularLocation>
        <location evidence="1 6">Bacterial flagellum basal body</location>
    </subcellularLocation>
</comment>
<dbReference type="PIRSF" id="PIRSF002889">
    <property type="entry name" value="Rod_FlgB"/>
    <property type="match status" value="1"/>
</dbReference>
<dbReference type="Proteomes" id="UP000006048">
    <property type="component" value="Chromosome"/>
</dbReference>
<evidence type="ECO:0000256" key="1">
    <source>
        <dbReference type="ARBA" id="ARBA00004117"/>
    </source>
</evidence>
<evidence type="ECO:0000259" key="7">
    <source>
        <dbReference type="Pfam" id="PF00460"/>
    </source>
</evidence>
<keyword evidence="8" id="KW-0282">Flagellum</keyword>
<dbReference type="GO" id="GO:0071978">
    <property type="term" value="P:bacterial-type flagellum-dependent swarming motility"/>
    <property type="evidence" value="ECO:0007669"/>
    <property type="project" value="TreeGrafter"/>
</dbReference>
<dbReference type="PANTHER" id="PTHR30435">
    <property type="entry name" value="FLAGELLAR PROTEIN"/>
    <property type="match status" value="1"/>
</dbReference>
<dbReference type="EMBL" id="CP002959">
    <property type="protein sequence ID" value="AFM14667.1"/>
    <property type="molecule type" value="Genomic_DNA"/>
</dbReference>
<dbReference type="HOGENOM" id="CLU_125463_3_1_12"/>
<dbReference type="STRING" id="869212.Turpa_4033"/>
<keyword evidence="4 6" id="KW-0975">Bacterial flagellum</keyword>
<accession>I4BBL0</accession>
<dbReference type="KEGG" id="tpx:Turpa_4033"/>
<dbReference type="RefSeq" id="WP_014805143.1">
    <property type="nucleotide sequence ID" value="NC_018020.1"/>
</dbReference>
<dbReference type="AlphaFoldDB" id="I4BBL0"/>
<protein>
    <recommendedName>
        <fullName evidence="3 6">Flagellar basal body rod protein FlgB</fullName>
    </recommendedName>
</protein>
<evidence type="ECO:0000256" key="2">
    <source>
        <dbReference type="ARBA" id="ARBA00009677"/>
    </source>
</evidence>
<keyword evidence="9" id="KW-1185">Reference proteome</keyword>
<dbReference type="GO" id="GO:0030694">
    <property type="term" value="C:bacterial-type flagellum basal body, rod"/>
    <property type="evidence" value="ECO:0007669"/>
    <property type="project" value="InterPro"/>
</dbReference>
<name>I4BBL0_TURPD</name>
<feature type="domain" description="Flagellar basal body rod protein N-terminal" evidence="7">
    <location>
        <begin position="18"/>
        <end position="42"/>
    </location>
</feature>
<evidence type="ECO:0000313" key="9">
    <source>
        <dbReference type="Proteomes" id="UP000006048"/>
    </source>
</evidence>
<evidence type="ECO:0000256" key="3">
    <source>
        <dbReference type="ARBA" id="ARBA00014376"/>
    </source>
</evidence>
<proteinExistence type="inferred from homology"/>
<evidence type="ECO:0000256" key="6">
    <source>
        <dbReference type="PIRNR" id="PIRNR002889"/>
    </source>
</evidence>
<comment type="function">
    <text evidence="5 6">Structural component of flagellum, the bacterial motility apparatus. Part of the rod structure of flagellar basal body.</text>
</comment>
<dbReference type="PANTHER" id="PTHR30435:SF12">
    <property type="entry name" value="FLAGELLAR BASAL BODY ROD PROTEIN FLGB"/>
    <property type="match status" value="1"/>
</dbReference>